<dbReference type="Gene3D" id="3.30.1240.10">
    <property type="match status" value="1"/>
</dbReference>
<name>F0RZ64_SPHGB</name>
<dbReference type="GO" id="GO:0000287">
    <property type="term" value="F:magnesium ion binding"/>
    <property type="evidence" value="ECO:0007669"/>
    <property type="project" value="TreeGrafter"/>
</dbReference>
<proteinExistence type="predicted"/>
<dbReference type="RefSeq" id="WP_013607195.1">
    <property type="nucleotide sequence ID" value="NC_015152.1"/>
</dbReference>
<organism evidence="1 2">
    <name type="scientific">Sphaerochaeta globosa (strain ATCC BAA-1886 / DSM 22777 / Buddy)</name>
    <name type="common">Spirochaeta sp. (strain Buddy)</name>
    <dbReference type="NCBI Taxonomy" id="158189"/>
    <lineage>
        <taxon>Bacteria</taxon>
        <taxon>Pseudomonadati</taxon>
        <taxon>Spirochaetota</taxon>
        <taxon>Spirochaetia</taxon>
        <taxon>Spirochaetales</taxon>
        <taxon>Sphaerochaetaceae</taxon>
        <taxon>Sphaerochaeta</taxon>
    </lineage>
</organism>
<dbReference type="SUPFAM" id="SSF56784">
    <property type="entry name" value="HAD-like"/>
    <property type="match status" value="1"/>
</dbReference>
<dbReference type="GO" id="GO:0016791">
    <property type="term" value="F:phosphatase activity"/>
    <property type="evidence" value="ECO:0007669"/>
    <property type="project" value="TreeGrafter"/>
</dbReference>
<dbReference type="HOGENOM" id="CLU_044146_7_0_12"/>
<dbReference type="EMBL" id="CP002541">
    <property type="protein sequence ID" value="ADY13345.1"/>
    <property type="molecule type" value="Genomic_DNA"/>
</dbReference>
<dbReference type="Pfam" id="PF08282">
    <property type="entry name" value="Hydrolase_3"/>
    <property type="match status" value="1"/>
</dbReference>
<dbReference type="NCBIfam" id="TIGR01484">
    <property type="entry name" value="HAD-SF-IIB"/>
    <property type="match status" value="1"/>
</dbReference>
<dbReference type="STRING" id="158189.SpiBuddy_1520"/>
<accession>F0RZ64</accession>
<dbReference type="PANTHER" id="PTHR10000">
    <property type="entry name" value="PHOSPHOSERINE PHOSPHATASE"/>
    <property type="match status" value="1"/>
</dbReference>
<dbReference type="Proteomes" id="UP000008466">
    <property type="component" value="Chromosome"/>
</dbReference>
<protein>
    <submittedName>
        <fullName evidence="1">HAD-superfamily hydrolase, subfamily IIB</fullName>
    </submittedName>
</protein>
<dbReference type="InterPro" id="IPR023214">
    <property type="entry name" value="HAD_sf"/>
</dbReference>
<dbReference type="InterPro" id="IPR036412">
    <property type="entry name" value="HAD-like_sf"/>
</dbReference>
<keyword evidence="2" id="KW-1185">Reference proteome</keyword>
<reference evidence="2" key="1">
    <citation type="submission" date="2011-02" db="EMBL/GenBank/DDBJ databases">
        <title>Complete sequence of Spirochaeta sp. Buddy.</title>
        <authorList>
            <person name="Lucas S."/>
            <person name="Copeland A."/>
            <person name="Lapidus A."/>
            <person name="Cheng J.-F."/>
            <person name="Goodwin L."/>
            <person name="Pitluck S."/>
            <person name="Zeytun A."/>
            <person name="Detter J.C."/>
            <person name="Han C."/>
            <person name="Tapia R."/>
            <person name="Land M."/>
            <person name="Hauser L."/>
            <person name="Kyrpides N."/>
            <person name="Ivanova N."/>
            <person name="Mikhailova N."/>
            <person name="Pagani I."/>
            <person name="Ritalahti K.M."/>
            <person name="Loeffler F.E."/>
            <person name="Woyke T."/>
        </authorList>
    </citation>
    <scope>NUCLEOTIDE SEQUENCE [LARGE SCALE GENOMIC DNA]</scope>
    <source>
        <strain evidence="2">ATCC BAA-1886 / DSM 22777 / Buddy</strain>
    </source>
</reference>
<dbReference type="eggNOG" id="COG0561">
    <property type="taxonomic scope" value="Bacteria"/>
</dbReference>
<evidence type="ECO:0000313" key="1">
    <source>
        <dbReference type="EMBL" id="ADY13345.1"/>
    </source>
</evidence>
<dbReference type="OrthoDB" id="9781413at2"/>
<keyword evidence="1" id="KW-0378">Hydrolase</keyword>
<sequence length="259" mass="28598">MSLYAGMFFCDVDGTILPHGQREVSSDFFSLVHEAKKKGYLFCISSGRFHLSLLPLFEQVKDEVVFSASNGCRILYQGQELLPNHTIQTSDARQITNDLLSLGAIPLLSGKKAIHLPFSALEQEKSKGYLSKGFTQTFDAFSDIDDEILQITGVCRQNKAAILNQSRKTWAARYHVVTTGKELFDICPTSKGESLLAISSYFGLSRQNTYAFGDDENDIPMLGAAGKGYLMGTAHETLKAQEFEHCHDVVGTVNAILLQ</sequence>
<gene>
    <name evidence="1" type="ordered locus">SpiBuddy_1520</name>
</gene>
<dbReference type="PANTHER" id="PTHR10000:SF53">
    <property type="entry name" value="5-AMINO-6-(5-PHOSPHO-D-RIBITYLAMINO)URACIL PHOSPHATASE YBJI-RELATED"/>
    <property type="match status" value="1"/>
</dbReference>
<dbReference type="KEGG" id="sbu:SpiBuddy_1520"/>
<dbReference type="GO" id="GO:0005829">
    <property type="term" value="C:cytosol"/>
    <property type="evidence" value="ECO:0007669"/>
    <property type="project" value="TreeGrafter"/>
</dbReference>
<dbReference type="InterPro" id="IPR006379">
    <property type="entry name" value="HAD-SF_hydro_IIB"/>
</dbReference>
<dbReference type="AlphaFoldDB" id="F0RZ64"/>
<evidence type="ECO:0000313" key="2">
    <source>
        <dbReference type="Proteomes" id="UP000008466"/>
    </source>
</evidence>
<dbReference type="Gene3D" id="3.40.50.1000">
    <property type="entry name" value="HAD superfamily/HAD-like"/>
    <property type="match status" value="1"/>
</dbReference>